<keyword evidence="2" id="KW-0812">Transmembrane</keyword>
<keyword evidence="2" id="KW-1133">Transmembrane helix</keyword>
<evidence type="ECO:0000313" key="4">
    <source>
        <dbReference type="Proteomes" id="UP000198599"/>
    </source>
</evidence>
<proteinExistence type="predicted"/>
<dbReference type="EMBL" id="FOVP01000026">
    <property type="protein sequence ID" value="SFO31975.1"/>
    <property type="molecule type" value="Genomic_DNA"/>
</dbReference>
<evidence type="ECO:0000256" key="2">
    <source>
        <dbReference type="SAM" id="Phobius"/>
    </source>
</evidence>
<dbReference type="AlphaFoldDB" id="A0A1I5G7C7"/>
<dbReference type="Proteomes" id="UP000198599">
    <property type="component" value="Unassembled WGS sequence"/>
</dbReference>
<dbReference type="RefSeq" id="WP_092841893.1">
    <property type="nucleotide sequence ID" value="NZ_FOVP01000026.1"/>
</dbReference>
<feature type="region of interest" description="Disordered" evidence="1">
    <location>
        <begin position="177"/>
        <end position="202"/>
    </location>
</feature>
<feature type="compositionally biased region" description="Basic residues" evidence="1">
    <location>
        <begin position="74"/>
        <end position="85"/>
    </location>
</feature>
<name>A0A1I5G7C7_9RHOB</name>
<dbReference type="OrthoDB" id="7743081at2"/>
<feature type="region of interest" description="Disordered" evidence="1">
    <location>
        <begin position="71"/>
        <end position="94"/>
    </location>
</feature>
<gene>
    <name evidence="3" type="ORF">SAMN04487859_1263</name>
</gene>
<evidence type="ECO:0000313" key="3">
    <source>
        <dbReference type="EMBL" id="SFO31975.1"/>
    </source>
</evidence>
<sequence>MTTQSPGGANPQSYLPHVGSEFEGHAPADAASTEEAVENAMATIREILSEDRRATSRRSLPDLAPEGLASHLVARPKRGPKKAKKATAEPGKPARLGDRVARLKALRPKPRHAFWLAAFAVVWVWPMFVLAILFVGFWLVVLGAAVFGLERMKDLRDKALDAAPKSWRILRDWPPLTLRREPEPDPFEHRPDPFDRINPEPQ</sequence>
<accession>A0A1I5G7C7</accession>
<reference evidence="4" key="1">
    <citation type="submission" date="2016-10" db="EMBL/GenBank/DDBJ databases">
        <authorList>
            <person name="Varghese N."/>
            <person name="Submissions S."/>
        </authorList>
    </citation>
    <scope>NUCLEOTIDE SEQUENCE [LARGE SCALE GENOMIC DNA]</scope>
    <source>
        <strain evidence="4">DSM 28463</strain>
    </source>
</reference>
<feature type="compositionally biased region" description="Polar residues" evidence="1">
    <location>
        <begin position="1"/>
        <end position="13"/>
    </location>
</feature>
<feature type="compositionally biased region" description="Basic and acidic residues" evidence="1">
    <location>
        <begin position="178"/>
        <end position="202"/>
    </location>
</feature>
<protein>
    <submittedName>
        <fullName evidence="3">Uncharacterized protein</fullName>
    </submittedName>
</protein>
<keyword evidence="2" id="KW-0472">Membrane</keyword>
<keyword evidence="4" id="KW-1185">Reference proteome</keyword>
<feature type="transmembrane region" description="Helical" evidence="2">
    <location>
        <begin position="114"/>
        <end position="147"/>
    </location>
</feature>
<feature type="region of interest" description="Disordered" evidence="1">
    <location>
        <begin position="1"/>
        <end position="36"/>
    </location>
</feature>
<organism evidence="3 4">
    <name type="scientific">Roseovarius lutimaris</name>
    <dbReference type="NCBI Taxonomy" id="1005928"/>
    <lineage>
        <taxon>Bacteria</taxon>
        <taxon>Pseudomonadati</taxon>
        <taxon>Pseudomonadota</taxon>
        <taxon>Alphaproteobacteria</taxon>
        <taxon>Rhodobacterales</taxon>
        <taxon>Roseobacteraceae</taxon>
        <taxon>Roseovarius</taxon>
    </lineage>
</organism>
<evidence type="ECO:0000256" key="1">
    <source>
        <dbReference type="SAM" id="MobiDB-lite"/>
    </source>
</evidence>